<dbReference type="InterPro" id="IPR036890">
    <property type="entry name" value="HATPase_C_sf"/>
</dbReference>
<dbReference type="SUPFAM" id="SSF47384">
    <property type="entry name" value="Homodimeric domain of signal transducing histidine kinase"/>
    <property type="match status" value="1"/>
</dbReference>
<dbReference type="InterPro" id="IPR038318">
    <property type="entry name" value="KdpD_sf"/>
</dbReference>
<keyword evidence="5" id="KW-0597">Phosphoprotein</keyword>
<feature type="transmembrane region" description="Helical" evidence="15">
    <location>
        <begin position="366"/>
        <end position="387"/>
    </location>
</feature>
<dbReference type="Pfam" id="PF13493">
    <property type="entry name" value="DUF4118"/>
    <property type="match status" value="1"/>
</dbReference>
<dbReference type="GO" id="GO:0005524">
    <property type="term" value="F:ATP binding"/>
    <property type="evidence" value="ECO:0007669"/>
    <property type="project" value="UniProtKB-KW"/>
</dbReference>
<dbReference type="Gene3D" id="3.30.565.10">
    <property type="entry name" value="Histidine kinase-like ATPase, C-terminal domain"/>
    <property type="match status" value="1"/>
</dbReference>
<dbReference type="Gene3D" id="3.40.50.300">
    <property type="entry name" value="P-loop containing nucleotide triphosphate hydrolases"/>
    <property type="match status" value="1"/>
</dbReference>
<dbReference type="InterPro" id="IPR003661">
    <property type="entry name" value="HisK_dim/P_dom"/>
</dbReference>
<dbReference type="GO" id="GO:0005886">
    <property type="term" value="C:plasma membrane"/>
    <property type="evidence" value="ECO:0007669"/>
    <property type="project" value="UniProtKB-SubCell"/>
</dbReference>
<keyword evidence="8" id="KW-0547">Nucleotide-binding</keyword>
<dbReference type="FunFam" id="3.40.50.300:FF:000483">
    <property type="entry name" value="Sensor histidine kinase KdpD"/>
    <property type="match status" value="1"/>
</dbReference>
<dbReference type="PRINTS" id="PR00344">
    <property type="entry name" value="BCTRLSENSOR"/>
</dbReference>
<evidence type="ECO:0000256" key="9">
    <source>
        <dbReference type="ARBA" id="ARBA00022777"/>
    </source>
</evidence>
<evidence type="ECO:0000256" key="10">
    <source>
        <dbReference type="ARBA" id="ARBA00022840"/>
    </source>
</evidence>
<sequence>MRGKLKIFYSYIAGAGKTYAMLQAAHQLKAEGKDVVIGYVEPHTRPDTMALVEGLELIAPKTVNYKNLDLKDLDLEAVLARKPEYVVIDELAHTNAPGLRHTKRYQDVLDCLDAGINVLTTVNIQHLVSLQDVVKQISKIEVTETLPDYIFDEADQVALVDIEPVELHERLQAGKIYPTAKVNRAVENFFSQKKLTALREVALRRGAARLVATNRKNQMDAGDTVLACLSYQDGNGRVIRSAARLAKALKADFHAIYVQTDKDDELDQAAKDQLNTNFKLAKSLGAQISHIHGADAAVQIVDYAEMVRATKIVMGRSGSHRWRLKASTSDRIIAALPEVEVHIIPDVAPTGHQRSAKLWEQIKAHFHLPIALASVAIVLAAIGLGLVLDLLGAPVLVVIGVIEFAVLLVAYKAPSSWYPAGSVILAILLYNFLFVEPYYTFAIAGHENLINYLLMGVITLFFSTFVAQIRRTQRAATQSSNKMAAILNANRKFSLATNEDEVLHALSEVINEIQPGDWQIMKKDEVATWEGISEKERGIIEWSLTNLHSAGYDTDTLKDVSITCYPIRTADYVAGAVVIREGQLDEAQKRALKAVLAEAAAFIQRVKLVQAQREQDNLAERERLKMVFMRGVSHDMRTPLAVIEGAAETLLQTWPSPDEDAGVPASEQPGASSLALTTTAAQKQLLADIRNESHEMARSIDNLLNMTKVTSQAFELQLQPEVLEEIVENAIEKCQPRKKGRHISLVNPEKSTIINCDPNLVSQVVINLLDNAIKHTTDDGEIKVKIKESKEWVQLKVIDNGTGIQPEVLPHIFNDFLTSDSQFADRHRGLGLGLGICKSVVESHGGHMYARNHENGAEVGFAMPKSGQAGSNQEVEPFTGAIPTVA</sequence>
<dbReference type="InterPro" id="IPR003852">
    <property type="entry name" value="Sig_transdc_His_kinase_KdpD_N"/>
</dbReference>
<evidence type="ECO:0000256" key="6">
    <source>
        <dbReference type="ARBA" id="ARBA00022679"/>
    </source>
</evidence>
<feature type="transmembrane region" description="Helical" evidence="15">
    <location>
        <begin position="449"/>
        <end position="469"/>
    </location>
</feature>
<gene>
    <name evidence="17" type="ORF">BK816_07420</name>
</gene>
<dbReference type="Gene3D" id="3.30.450.40">
    <property type="match status" value="1"/>
</dbReference>
<keyword evidence="11 15" id="KW-1133">Transmembrane helix</keyword>
<keyword evidence="12" id="KW-0902">Two-component regulatory system</keyword>
<evidence type="ECO:0000256" key="8">
    <source>
        <dbReference type="ARBA" id="ARBA00022741"/>
    </source>
</evidence>
<dbReference type="Gene3D" id="1.10.287.130">
    <property type="match status" value="1"/>
</dbReference>
<dbReference type="CDD" id="cd00075">
    <property type="entry name" value="HATPase"/>
    <property type="match status" value="1"/>
</dbReference>
<evidence type="ECO:0000256" key="14">
    <source>
        <dbReference type="SAM" id="MobiDB-lite"/>
    </source>
</evidence>
<dbReference type="PROSITE" id="PS50109">
    <property type="entry name" value="HIS_KIN"/>
    <property type="match status" value="1"/>
</dbReference>
<dbReference type="Gene3D" id="1.20.120.620">
    <property type="entry name" value="Backbone structure of the membrane domain of e. Coli histidine kinase receptor kdpd"/>
    <property type="match status" value="1"/>
</dbReference>
<evidence type="ECO:0000259" key="16">
    <source>
        <dbReference type="PROSITE" id="PS50109"/>
    </source>
</evidence>
<dbReference type="InterPro" id="IPR005467">
    <property type="entry name" value="His_kinase_dom"/>
</dbReference>
<keyword evidence="7 15" id="KW-0812">Transmembrane</keyword>
<dbReference type="STRING" id="1912795.BK816_07420"/>
<dbReference type="InterPro" id="IPR052023">
    <property type="entry name" value="Histidine_kinase_KdpD"/>
</dbReference>
<dbReference type="PANTHER" id="PTHR45569:SF1">
    <property type="entry name" value="SENSOR PROTEIN KDPD"/>
    <property type="match status" value="1"/>
</dbReference>
<keyword evidence="18" id="KW-1185">Reference proteome</keyword>
<keyword evidence="9" id="KW-0418">Kinase</keyword>
<dbReference type="SMART" id="SM00388">
    <property type="entry name" value="HisKA"/>
    <property type="match status" value="1"/>
</dbReference>
<dbReference type="InterPro" id="IPR029016">
    <property type="entry name" value="GAF-like_dom_sf"/>
</dbReference>
<reference evidence="17 18" key="1">
    <citation type="submission" date="2016-10" db="EMBL/GenBank/DDBJ databases">
        <title>Actinomyces aegypiusis sp. nov., isolated from the Aegypius monachus in Qinghai Tibet Plateau China.</title>
        <authorList>
            <person name="Wang Y."/>
        </authorList>
    </citation>
    <scope>NUCLEOTIDE SEQUENCE [LARGE SCALE GENOMIC DNA]</scope>
    <source>
        <strain evidence="17 18">VUL4_3</strain>
    </source>
</reference>
<name>A0A1D9MLW9_9ACTO</name>
<dbReference type="EC" id="2.7.13.3" evidence="4"/>
<evidence type="ECO:0000256" key="13">
    <source>
        <dbReference type="ARBA" id="ARBA00023136"/>
    </source>
</evidence>
<accession>A0A1D9MLW9</accession>
<dbReference type="CDD" id="cd00082">
    <property type="entry name" value="HisKA"/>
    <property type="match status" value="1"/>
</dbReference>
<dbReference type="RefSeq" id="WP_071164603.1">
    <property type="nucleotide sequence ID" value="NZ_CP017812.1"/>
</dbReference>
<feature type="domain" description="Histidine kinase" evidence="16">
    <location>
        <begin position="631"/>
        <end position="867"/>
    </location>
</feature>
<dbReference type="InterPro" id="IPR025201">
    <property type="entry name" value="KdpD_TM"/>
</dbReference>
<evidence type="ECO:0000256" key="15">
    <source>
        <dbReference type="SAM" id="Phobius"/>
    </source>
</evidence>
<evidence type="ECO:0000256" key="2">
    <source>
        <dbReference type="ARBA" id="ARBA00004141"/>
    </source>
</evidence>
<evidence type="ECO:0000256" key="7">
    <source>
        <dbReference type="ARBA" id="ARBA00022692"/>
    </source>
</evidence>
<protein>
    <recommendedName>
        <fullName evidence="4">histidine kinase</fullName>
        <ecNumber evidence="4">2.7.13.3</ecNumber>
    </recommendedName>
</protein>
<keyword evidence="10" id="KW-0067">ATP-binding</keyword>
<dbReference type="Pfam" id="PF00512">
    <property type="entry name" value="HisKA"/>
    <property type="match status" value="1"/>
</dbReference>
<dbReference type="OrthoDB" id="9757990at2"/>
<dbReference type="Gene3D" id="3.40.50.620">
    <property type="entry name" value="HUPs"/>
    <property type="match status" value="1"/>
</dbReference>
<dbReference type="Pfam" id="PF02518">
    <property type="entry name" value="HATPase_c"/>
    <property type="match status" value="1"/>
</dbReference>
<evidence type="ECO:0000256" key="1">
    <source>
        <dbReference type="ARBA" id="ARBA00000085"/>
    </source>
</evidence>
<feature type="transmembrane region" description="Helical" evidence="15">
    <location>
        <begin position="423"/>
        <end position="443"/>
    </location>
</feature>
<organism evidence="17 18">
    <name type="scientific">Boudabousia tangfeifanii</name>
    <dbReference type="NCBI Taxonomy" id="1912795"/>
    <lineage>
        <taxon>Bacteria</taxon>
        <taxon>Bacillati</taxon>
        <taxon>Actinomycetota</taxon>
        <taxon>Actinomycetes</taxon>
        <taxon>Actinomycetales</taxon>
        <taxon>Actinomycetaceae</taxon>
        <taxon>Boudabousia</taxon>
    </lineage>
</organism>
<evidence type="ECO:0000313" key="17">
    <source>
        <dbReference type="EMBL" id="AOZ73140.1"/>
    </source>
</evidence>
<evidence type="ECO:0000256" key="5">
    <source>
        <dbReference type="ARBA" id="ARBA00022553"/>
    </source>
</evidence>
<proteinExistence type="predicted"/>
<dbReference type="GO" id="GO:0005737">
    <property type="term" value="C:cytoplasm"/>
    <property type="evidence" value="ECO:0007669"/>
    <property type="project" value="UniProtKB-ARBA"/>
</dbReference>
<dbReference type="InterPro" id="IPR036097">
    <property type="entry name" value="HisK_dim/P_sf"/>
</dbReference>
<dbReference type="InterPro" id="IPR027417">
    <property type="entry name" value="P-loop_NTPase"/>
</dbReference>
<dbReference type="Proteomes" id="UP000176288">
    <property type="component" value="Chromosome"/>
</dbReference>
<feature type="region of interest" description="Disordered" evidence="14">
    <location>
        <begin position="867"/>
        <end position="886"/>
    </location>
</feature>
<dbReference type="InterPro" id="IPR003594">
    <property type="entry name" value="HATPase_dom"/>
</dbReference>
<dbReference type="KEGG" id="avu:BK816_07420"/>
<comment type="catalytic activity">
    <reaction evidence="1">
        <text>ATP + protein L-histidine = ADP + protein N-phospho-L-histidine.</text>
        <dbReference type="EC" id="2.7.13.3"/>
    </reaction>
</comment>
<dbReference type="SUPFAM" id="SSF52540">
    <property type="entry name" value="P-loop containing nucleoside triphosphate hydrolases"/>
    <property type="match status" value="1"/>
</dbReference>
<dbReference type="InterPro" id="IPR004358">
    <property type="entry name" value="Sig_transdc_His_kin-like_C"/>
</dbReference>
<evidence type="ECO:0000256" key="3">
    <source>
        <dbReference type="ARBA" id="ARBA00004236"/>
    </source>
</evidence>
<evidence type="ECO:0000256" key="4">
    <source>
        <dbReference type="ARBA" id="ARBA00012438"/>
    </source>
</evidence>
<dbReference type="EMBL" id="CP017812">
    <property type="protein sequence ID" value="AOZ73140.1"/>
    <property type="molecule type" value="Genomic_DNA"/>
</dbReference>
<keyword evidence="13 15" id="KW-0472">Membrane</keyword>
<dbReference type="InterPro" id="IPR014729">
    <property type="entry name" value="Rossmann-like_a/b/a_fold"/>
</dbReference>
<dbReference type="SUPFAM" id="SSF55874">
    <property type="entry name" value="ATPase domain of HSP90 chaperone/DNA topoisomerase II/histidine kinase"/>
    <property type="match status" value="1"/>
</dbReference>
<evidence type="ECO:0000256" key="11">
    <source>
        <dbReference type="ARBA" id="ARBA00022989"/>
    </source>
</evidence>
<dbReference type="PANTHER" id="PTHR45569">
    <property type="entry name" value="SENSOR PROTEIN KDPD"/>
    <property type="match status" value="1"/>
</dbReference>
<dbReference type="Pfam" id="PF02702">
    <property type="entry name" value="KdpD"/>
    <property type="match status" value="1"/>
</dbReference>
<keyword evidence="6" id="KW-0808">Transferase</keyword>
<dbReference type="SUPFAM" id="SSF52402">
    <property type="entry name" value="Adenine nucleotide alpha hydrolases-like"/>
    <property type="match status" value="1"/>
</dbReference>
<feature type="transmembrane region" description="Helical" evidence="15">
    <location>
        <begin position="393"/>
        <end position="411"/>
    </location>
</feature>
<dbReference type="GO" id="GO:0000155">
    <property type="term" value="F:phosphorelay sensor kinase activity"/>
    <property type="evidence" value="ECO:0007669"/>
    <property type="project" value="InterPro"/>
</dbReference>
<comment type="subcellular location">
    <subcellularLocation>
        <location evidence="3">Cell membrane</location>
    </subcellularLocation>
    <subcellularLocation>
        <location evidence="2">Membrane</location>
        <topology evidence="2">Multi-pass membrane protein</topology>
    </subcellularLocation>
</comment>
<evidence type="ECO:0000313" key="18">
    <source>
        <dbReference type="Proteomes" id="UP000176288"/>
    </source>
</evidence>
<evidence type="ECO:0000256" key="12">
    <source>
        <dbReference type="ARBA" id="ARBA00023012"/>
    </source>
</evidence>
<dbReference type="SMART" id="SM00387">
    <property type="entry name" value="HATPase_c"/>
    <property type="match status" value="1"/>
</dbReference>
<dbReference type="AlphaFoldDB" id="A0A1D9MLW9"/>